<organism evidence="1 2">
    <name type="scientific">Sphingomonas suaedae</name>
    <dbReference type="NCBI Taxonomy" id="2599297"/>
    <lineage>
        <taxon>Bacteria</taxon>
        <taxon>Pseudomonadati</taxon>
        <taxon>Pseudomonadota</taxon>
        <taxon>Alphaproteobacteria</taxon>
        <taxon>Sphingomonadales</taxon>
        <taxon>Sphingomonadaceae</taxon>
        <taxon>Sphingomonas</taxon>
    </lineage>
</organism>
<dbReference type="RefSeq" id="WP_145845738.1">
    <property type="nucleotide sequence ID" value="NZ_CP042239.1"/>
</dbReference>
<dbReference type="KEGG" id="ssua:FPZ54_06070"/>
<dbReference type="AlphaFoldDB" id="A0A518RDW2"/>
<keyword evidence="2" id="KW-1185">Reference proteome</keyword>
<protein>
    <recommendedName>
        <fullName evidence="3">STAS/SEC14 domain-containing protein</fullName>
    </recommendedName>
</protein>
<evidence type="ECO:0000313" key="2">
    <source>
        <dbReference type="Proteomes" id="UP000318055"/>
    </source>
</evidence>
<sequence length="136" mass="15390">MSMEAGPDLRSLAAVPGQYEIARNERSGILRIGKVGMQHADQVDRYLDVLERIVTETRARFGRIRVLADLRHAPVRTQEAADRMRAGNLRLYRAGDRIALIVESSLLKMQLRRTLVEYQNIFLSPNAAETWLTAGD</sequence>
<dbReference type="Proteomes" id="UP000318055">
    <property type="component" value="Chromosome"/>
</dbReference>
<dbReference type="EMBL" id="CP042239">
    <property type="protein sequence ID" value="QDX25626.1"/>
    <property type="molecule type" value="Genomic_DNA"/>
</dbReference>
<evidence type="ECO:0008006" key="3">
    <source>
        <dbReference type="Google" id="ProtNLM"/>
    </source>
</evidence>
<evidence type="ECO:0000313" key="1">
    <source>
        <dbReference type="EMBL" id="QDX25626.1"/>
    </source>
</evidence>
<name>A0A518RDW2_9SPHN</name>
<dbReference type="OrthoDB" id="7575788at2"/>
<reference evidence="1 2" key="1">
    <citation type="submission" date="2019-07" db="EMBL/GenBank/DDBJ databases">
        <title>Sphingomonas alkalisoli sp. nov., isolated from rhizosphere soil of Suaedae salsa.</title>
        <authorList>
            <person name="Zhang H."/>
            <person name="Xu L."/>
            <person name="Zhang J.-X."/>
            <person name="Sun J.-Q."/>
        </authorList>
    </citation>
    <scope>NUCLEOTIDE SEQUENCE [LARGE SCALE GENOMIC DNA]</scope>
    <source>
        <strain evidence="1 2">XS-10</strain>
    </source>
</reference>
<accession>A0A518RDW2</accession>
<proteinExistence type="predicted"/>
<gene>
    <name evidence="1" type="ORF">FPZ54_06070</name>
</gene>